<keyword evidence="4" id="KW-1185">Reference proteome</keyword>
<dbReference type="EMBL" id="CP108188">
    <property type="protein sequence ID" value="WTR69712.1"/>
    <property type="molecule type" value="Genomic_DNA"/>
</dbReference>
<proteinExistence type="predicted"/>
<dbReference type="InterPro" id="IPR036250">
    <property type="entry name" value="AcylCo_DH-like_C"/>
</dbReference>
<evidence type="ECO:0000259" key="2">
    <source>
        <dbReference type="Pfam" id="PF00441"/>
    </source>
</evidence>
<dbReference type="InterPro" id="IPR009075">
    <property type="entry name" value="AcylCo_DH/oxidase_C"/>
</dbReference>
<dbReference type="Pfam" id="PF00441">
    <property type="entry name" value="Acyl-CoA_dh_1"/>
    <property type="match status" value="1"/>
</dbReference>
<name>A0ABZ1L5Q7_9ACTN</name>
<sequence length="283" mass="29948">MITTTLADTVEETLGDPFDATNPHGFHALVDTAEGRRPFDATPWHLPDGDPESVLHALRALHRRSPALAPAPPAGAPAATVVGASVGALDSALRITLRHLRSRHLYGAPASDLPALRTLLAGAYADLLLCDTLATLAVRGTEPLPDRPGALAHAAEALAPRALQGAMDRLSVVMGSRFYIREGAHSSFQRLLYETQRALFGADRPVLDPEPVPLAALLAAPAVVESADPILLAAAPGLALTGSSRRVPQPGGAVQERLYEELVARYEAGTTFDHTRRPLPDRP</sequence>
<dbReference type="SUPFAM" id="SSF47203">
    <property type="entry name" value="Acyl-CoA dehydrogenase C-terminal domain-like"/>
    <property type="match status" value="1"/>
</dbReference>
<feature type="domain" description="Acyl-CoA dehydrogenase/oxidase C-terminal" evidence="2">
    <location>
        <begin position="80"/>
        <end position="195"/>
    </location>
</feature>
<dbReference type="RefSeq" id="WP_327164589.1">
    <property type="nucleotide sequence ID" value="NZ_CP108188.1"/>
</dbReference>
<reference evidence="3 4" key="1">
    <citation type="submission" date="2022-10" db="EMBL/GenBank/DDBJ databases">
        <title>The complete genomes of actinobacterial strains from the NBC collection.</title>
        <authorList>
            <person name="Joergensen T.S."/>
            <person name="Alvarez Arevalo M."/>
            <person name="Sterndorff E.B."/>
            <person name="Faurdal D."/>
            <person name="Vuksanovic O."/>
            <person name="Mourched A.-S."/>
            <person name="Charusanti P."/>
            <person name="Shaw S."/>
            <person name="Blin K."/>
            <person name="Weber T."/>
        </authorList>
    </citation>
    <scope>NUCLEOTIDE SEQUENCE [LARGE SCALE GENOMIC DNA]</scope>
    <source>
        <strain evidence="3 4">NBC_00123</strain>
    </source>
</reference>
<protein>
    <submittedName>
        <fullName evidence="3">Acyl-CoA dehydrogenase family protein</fullName>
    </submittedName>
</protein>
<accession>A0ABZ1L5Q7</accession>
<evidence type="ECO:0000256" key="1">
    <source>
        <dbReference type="ARBA" id="ARBA00022630"/>
    </source>
</evidence>
<gene>
    <name evidence="3" type="ORF">OG814_10755</name>
</gene>
<evidence type="ECO:0000313" key="4">
    <source>
        <dbReference type="Proteomes" id="UP001622594"/>
    </source>
</evidence>
<dbReference type="Gene3D" id="1.20.140.10">
    <property type="entry name" value="Butyryl-CoA Dehydrogenase, subunit A, domain 3"/>
    <property type="match status" value="1"/>
</dbReference>
<evidence type="ECO:0000313" key="3">
    <source>
        <dbReference type="EMBL" id="WTR69712.1"/>
    </source>
</evidence>
<organism evidence="3 4">
    <name type="scientific">Streptomyces zaomyceticus</name>
    <dbReference type="NCBI Taxonomy" id="68286"/>
    <lineage>
        <taxon>Bacteria</taxon>
        <taxon>Bacillati</taxon>
        <taxon>Actinomycetota</taxon>
        <taxon>Actinomycetes</taxon>
        <taxon>Kitasatosporales</taxon>
        <taxon>Streptomycetaceae</taxon>
        <taxon>Streptomyces</taxon>
    </lineage>
</organism>
<dbReference type="Proteomes" id="UP001622594">
    <property type="component" value="Chromosome"/>
</dbReference>
<keyword evidence="1" id="KW-0285">Flavoprotein</keyword>